<keyword evidence="1" id="KW-0812">Transmembrane</keyword>
<dbReference type="Proteomes" id="UP001281761">
    <property type="component" value="Unassembled WGS sequence"/>
</dbReference>
<dbReference type="SUPFAM" id="SSF51126">
    <property type="entry name" value="Pectin lyase-like"/>
    <property type="match status" value="1"/>
</dbReference>
<organism evidence="2 3">
    <name type="scientific">Blattamonas nauphoetae</name>
    <dbReference type="NCBI Taxonomy" id="2049346"/>
    <lineage>
        <taxon>Eukaryota</taxon>
        <taxon>Metamonada</taxon>
        <taxon>Preaxostyla</taxon>
        <taxon>Oxymonadida</taxon>
        <taxon>Blattamonas</taxon>
    </lineage>
</organism>
<name>A0ABQ9Y6T2_9EUKA</name>
<dbReference type="PANTHER" id="PTHR11319:SF35">
    <property type="entry name" value="OUTER MEMBRANE PROTEIN PMPC-RELATED"/>
    <property type="match status" value="1"/>
</dbReference>
<dbReference type="InterPro" id="IPR011050">
    <property type="entry name" value="Pectin_lyase_fold/virulence"/>
</dbReference>
<evidence type="ECO:0000256" key="1">
    <source>
        <dbReference type="SAM" id="Phobius"/>
    </source>
</evidence>
<evidence type="ECO:0000313" key="3">
    <source>
        <dbReference type="Proteomes" id="UP001281761"/>
    </source>
</evidence>
<dbReference type="PANTHER" id="PTHR11319">
    <property type="entry name" value="G PROTEIN-COUPLED RECEPTOR-RELATED"/>
    <property type="match status" value="1"/>
</dbReference>
<dbReference type="EMBL" id="JARBJD010000029">
    <property type="protein sequence ID" value="KAK2959436.1"/>
    <property type="molecule type" value="Genomic_DNA"/>
</dbReference>
<evidence type="ECO:0008006" key="4">
    <source>
        <dbReference type="Google" id="ProtNLM"/>
    </source>
</evidence>
<keyword evidence="1" id="KW-1133">Transmembrane helix</keyword>
<reference evidence="2 3" key="1">
    <citation type="journal article" date="2022" name="bioRxiv">
        <title>Genomics of Preaxostyla Flagellates Illuminates Evolutionary Transitions and the Path Towards Mitochondrial Loss.</title>
        <authorList>
            <person name="Novak L.V.F."/>
            <person name="Treitli S.C."/>
            <person name="Pyrih J."/>
            <person name="Halakuc P."/>
            <person name="Pipaliya S.V."/>
            <person name="Vacek V."/>
            <person name="Brzon O."/>
            <person name="Soukal P."/>
            <person name="Eme L."/>
            <person name="Dacks J.B."/>
            <person name="Karnkowska A."/>
            <person name="Elias M."/>
            <person name="Hampl V."/>
        </authorList>
    </citation>
    <scope>NUCLEOTIDE SEQUENCE [LARGE SCALE GENOMIC DNA]</scope>
    <source>
        <strain evidence="2">NAU3</strain>
        <tissue evidence="2">Gut</tissue>
    </source>
</reference>
<dbReference type="InterPro" id="IPR012334">
    <property type="entry name" value="Pectin_lyas_fold"/>
</dbReference>
<gene>
    <name evidence="2" type="ORF">BLNAU_5485</name>
</gene>
<dbReference type="Gene3D" id="2.160.20.10">
    <property type="entry name" value="Single-stranded right-handed beta-helix, Pectin lyase-like"/>
    <property type="match status" value="1"/>
</dbReference>
<sequence length="461" mass="50510">MRSSQHRTTDNPIKWTFADRRTRQLAQSPINITAQKPLLAGPEVQNVTIFNTSFHDIKCNDDGPLPTDQVQGVANRSVVMNASNVTRVDGALSGALVFGLQARYLTLSNVSWQDGANAVRFSKNVPFDCSIEVQINSSHFQGTTASEMWPNGGFLYLPQDIVSFTMSHTLILFSSAPNGDGGFLFTKGRSIIKIDQCQIQDNSAGKSGGFISAADSDSVVSLSFVRVSGSTASENGGALFLRGVFWFQADDSRFEDCRTNNHGGSIFFEEADKTYISFQRMYFHNNSADSGMGNDVLFSYESASNYNVIKKDFFECKSYTKGNKVTFLPDVRHTEWTNTAGLKLQSIITGVIVGVCVFVAVCVVLTCVCCYCGVCVACGCGKKKQNAYQHVESQPQANSAPTQMYSNQYPPPPAHQATCPPQQHPQQQCAYAQPVAHPTQYQLYPTVLVNQMDVDLSLTKA</sequence>
<proteinExistence type="predicted"/>
<comment type="caution">
    <text evidence="2">The sequence shown here is derived from an EMBL/GenBank/DDBJ whole genome shotgun (WGS) entry which is preliminary data.</text>
</comment>
<protein>
    <recommendedName>
        <fullName evidence="4">Right handed beta helix domain-containing protein</fullName>
    </recommendedName>
</protein>
<keyword evidence="3" id="KW-1185">Reference proteome</keyword>
<keyword evidence="1" id="KW-0472">Membrane</keyword>
<feature type="transmembrane region" description="Helical" evidence="1">
    <location>
        <begin position="347"/>
        <end position="380"/>
    </location>
</feature>
<evidence type="ECO:0000313" key="2">
    <source>
        <dbReference type="EMBL" id="KAK2959436.1"/>
    </source>
</evidence>
<accession>A0ABQ9Y6T2</accession>